<dbReference type="AlphaFoldDB" id="A0A1X0QEW9"/>
<dbReference type="VEuPathDB" id="MicrosporidiaDB:HERIO_2570"/>
<name>A0A1X0QEW9_9MICR</name>
<accession>A0A1X0QEW9</accession>
<dbReference type="Proteomes" id="UP000192501">
    <property type="component" value="Unassembled WGS sequence"/>
</dbReference>
<evidence type="ECO:0000313" key="2">
    <source>
        <dbReference type="Proteomes" id="UP000192501"/>
    </source>
</evidence>
<evidence type="ECO:0000313" key="1">
    <source>
        <dbReference type="EMBL" id="ORD98225.1"/>
    </source>
</evidence>
<gene>
    <name evidence="1" type="ORF">A0H76_84</name>
</gene>
<proteinExistence type="predicted"/>
<dbReference type="EMBL" id="LTAI01000899">
    <property type="protein sequence ID" value="ORD98225.1"/>
    <property type="molecule type" value="Genomic_DNA"/>
</dbReference>
<organism evidence="1 2">
    <name type="scientific">Hepatospora eriocheir</name>
    <dbReference type="NCBI Taxonomy" id="1081669"/>
    <lineage>
        <taxon>Eukaryota</taxon>
        <taxon>Fungi</taxon>
        <taxon>Fungi incertae sedis</taxon>
        <taxon>Microsporidia</taxon>
        <taxon>Hepatosporidae</taxon>
        <taxon>Hepatospora</taxon>
    </lineage>
</organism>
<protein>
    <submittedName>
        <fullName evidence="1">Uncharacterized protein</fullName>
    </submittedName>
</protein>
<reference evidence="1 2" key="1">
    <citation type="journal article" date="2017" name="Environ. Microbiol.">
        <title>Decay of the glycolytic pathway and adaptation to intranuclear parasitism within Enterocytozoonidae microsporidia.</title>
        <authorList>
            <person name="Wiredu Boakye D."/>
            <person name="Jaroenlak P."/>
            <person name="Prachumwat A."/>
            <person name="Williams T.A."/>
            <person name="Bateman K.S."/>
            <person name="Itsathitphaisarn O."/>
            <person name="Sritunyalucksana K."/>
            <person name="Paszkiewicz K.H."/>
            <person name="Moore K.A."/>
            <person name="Stentiford G.D."/>
            <person name="Williams B.A."/>
        </authorList>
    </citation>
    <scope>NUCLEOTIDE SEQUENCE [LARGE SCALE GENOMIC DNA]</scope>
    <source>
        <strain evidence="2">canceri</strain>
    </source>
</reference>
<dbReference type="VEuPathDB" id="MicrosporidiaDB:A0H76_84"/>
<comment type="caution">
    <text evidence="1">The sequence shown here is derived from an EMBL/GenBank/DDBJ whole genome shotgun (WGS) entry which is preliminary data.</text>
</comment>
<sequence length="346" mass="39414">MNRQDRQSIFNEHSEHMLNCGGRDKKEESKVYDLPVIIEECAKLGNVNLLHKKSLSSNIIDNFSISHNQSKYDESSNSVIAKVVDGAIDKINESITSDKNTIDISISKIHKISNQLITDRTFSFQDSLDFFKDLSKSNEGSNGLINNEVVDKIVSETSTSRVHKNSQQLVPNRTFSFQDSLDFFKNISKSIKDTNGLIDNEVVDKIVNETSASKVHKNSQQFVPNRTFSFQDSLDFFKNLSKSNEDSNGLIDNEVVDEKCDSIYSSRIDVSTTRVHKSTQPLITDRMFSFQDSLSFFKNLSKSNKGLNNKTASILYQEEFKSHVNNHNRIKTYQKDNSNITNFKDF</sequence>